<keyword evidence="9" id="KW-1133">Transmembrane helix</keyword>
<evidence type="ECO:0000313" key="12">
    <source>
        <dbReference type="Proteomes" id="UP001500503"/>
    </source>
</evidence>
<keyword evidence="3" id="KW-0808">Transferase</keyword>
<dbReference type="InterPro" id="IPR011009">
    <property type="entry name" value="Kinase-like_dom_sf"/>
</dbReference>
<keyword evidence="2" id="KW-0723">Serine/threonine-protein kinase</keyword>
<evidence type="ECO:0000256" key="7">
    <source>
        <dbReference type="PROSITE-ProRule" id="PRU10141"/>
    </source>
</evidence>
<feature type="compositionally biased region" description="Low complexity" evidence="8">
    <location>
        <begin position="315"/>
        <end position="329"/>
    </location>
</feature>
<evidence type="ECO:0000313" key="11">
    <source>
        <dbReference type="EMBL" id="GAA4511716.1"/>
    </source>
</evidence>
<dbReference type="EC" id="2.7.11.1" evidence="1"/>
<dbReference type="CDD" id="cd14014">
    <property type="entry name" value="STKc_PknB_like"/>
    <property type="match status" value="1"/>
</dbReference>
<dbReference type="InterPro" id="IPR000719">
    <property type="entry name" value="Prot_kinase_dom"/>
</dbReference>
<feature type="region of interest" description="Disordered" evidence="8">
    <location>
        <begin position="307"/>
        <end position="337"/>
    </location>
</feature>
<evidence type="ECO:0000259" key="10">
    <source>
        <dbReference type="PROSITE" id="PS50011"/>
    </source>
</evidence>
<gene>
    <name evidence="11" type="ORF">GCM10023191_076270</name>
</gene>
<dbReference type="SUPFAM" id="SSF56112">
    <property type="entry name" value="Protein kinase-like (PK-like)"/>
    <property type="match status" value="1"/>
</dbReference>
<dbReference type="PROSITE" id="PS50011">
    <property type="entry name" value="PROTEIN_KINASE_DOM"/>
    <property type="match status" value="1"/>
</dbReference>
<reference evidence="12" key="1">
    <citation type="journal article" date="2019" name="Int. J. Syst. Evol. Microbiol.">
        <title>The Global Catalogue of Microorganisms (GCM) 10K type strain sequencing project: providing services to taxonomists for standard genome sequencing and annotation.</title>
        <authorList>
            <consortium name="The Broad Institute Genomics Platform"/>
            <consortium name="The Broad Institute Genome Sequencing Center for Infectious Disease"/>
            <person name="Wu L."/>
            <person name="Ma J."/>
        </authorList>
    </citation>
    <scope>NUCLEOTIDE SEQUENCE [LARGE SCALE GENOMIC DNA]</scope>
    <source>
        <strain evidence="12">JCM 17933</strain>
    </source>
</reference>
<dbReference type="PANTHER" id="PTHR43289">
    <property type="entry name" value="MITOGEN-ACTIVATED PROTEIN KINASE KINASE KINASE 20-RELATED"/>
    <property type="match status" value="1"/>
</dbReference>
<comment type="caution">
    <text evidence="11">The sequence shown here is derived from an EMBL/GenBank/DDBJ whole genome shotgun (WGS) entry which is preliminary data.</text>
</comment>
<name>A0ABP8QW84_9ACTN</name>
<dbReference type="RefSeq" id="WP_345472312.1">
    <property type="nucleotide sequence ID" value="NZ_BAABHF010000046.1"/>
</dbReference>
<dbReference type="Proteomes" id="UP001500503">
    <property type="component" value="Unassembled WGS sequence"/>
</dbReference>
<proteinExistence type="predicted"/>
<sequence>MTVRIGALVAGRYRVERQIGSGGMGAVWLARDERLDRPVALKRAHPAADERRLRELSREARIVGGIDHPRVVTLYDLVTEDAATWLVMEYVPSRNLADVIASDGVLTPEAVTRIGRQLADALAAVHAQGIVHGDVKPANVLITESGDAKLTDFGVSRALWADETVSDSGLFRGTPAYVAPEVARGAKPLPAADVFSLGATLFAAAEGESPLGDGGGPMTAVWRSASGHVAAPTAPGALGAALSAMLRLDPDDRPDAAEAGRLLESGGADPPPPVKRRRVGRVIVAVAVATIVLASAATVMVVRAGRSSSEDEPARSAGSPASASPPASAIGDPRTAEPCALVDPASLRRFGGTELSTDYGNFNRCDVLIQRGDDDLADVKVELENGPAPEPGSRDRVERRGTVGIIREPLGDGECDEELTLADGHVVAVAAQRTGPGTIDLCAAATVATDRAAAVLARGVMPRRARPLPSASLGRLDACALLTRAALSRVGAGRADPGFARWDCHWKGTGGTDVQLRFDRNGPLTADDGTPVRLAGHAAFIQPGGDGHGTCVAQVTHRTYTDTDGHTTAEIVFLVASGSRSESRLCADAKALASSAAAGLPKA</sequence>
<dbReference type="InterPro" id="IPR008271">
    <property type="entry name" value="Ser/Thr_kinase_AS"/>
</dbReference>
<evidence type="ECO:0000256" key="5">
    <source>
        <dbReference type="ARBA" id="ARBA00022777"/>
    </source>
</evidence>
<organism evidence="11 12">
    <name type="scientific">Actinoallomurus oryzae</name>
    <dbReference type="NCBI Taxonomy" id="502180"/>
    <lineage>
        <taxon>Bacteria</taxon>
        <taxon>Bacillati</taxon>
        <taxon>Actinomycetota</taxon>
        <taxon>Actinomycetes</taxon>
        <taxon>Streptosporangiales</taxon>
        <taxon>Thermomonosporaceae</taxon>
        <taxon>Actinoallomurus</taxon>
    </lineage>
</organism>
<protein>
    <recommendedName>
        <fullName evidence="1">non-specific serine/threonine protein kinase</fullName>
        <ecNumber evidence="1">2.7.11.1</ecNumber>
    </recommendedName>
</protein>
<dbReference type="EMBL" id="BAABHF010000046">
    <property type="protein sequence ID" value="GAA4511716.1"/>
    <property type="molecule type" value="Genomic_DNA"/>
</dbReference>
<keyword evidence="6 7" id="KW-0067">ATP-binding</keyword>
<dbReference type="InterPro" id="IPR017441">
    <property type="entry name" value="Protein_kinase_ATP_BS"/>
</dbReference>
<feature type="binding site" evidence="7">
    <location>
        <position position="42"/>
    </location>
    <ligand>
        <name>ATP</name>
        <dbReference type="ChEBI" id="CHEBI:30616"/>
    </ligand>
</feature>
<evidence type="ECO:0000256" key="9">
    <source>
        <dbReference type="SAM" id="Phobius"/>
    </source>
</evidence>
<keyword evidence="4 7" id="KW-0547">Nucleotide-binding</keyword>
<keyword evidence="9" id="KW-0812">Transmembrane</keyword>
<keyword evidence="5" id="KW-0418">Kinase</keyword>
<evidence type="ECO:0000256" key="3">
    <source>
        <dbReference type="ARBA" id="ARBA00022679"/>
    </source>
</evidence>
<keyword evidence="9" id="KW-0472">Membrane</keyword>
<accession>A0ABP8QW84</accession>
<evidence type="ECO:0000256" key="8">
    <source>
        <dbReference type="SAM" id="MobiDB-lite"/>
    </source>
</evidence>
<evidence type="ECO:0000256" key="1">
    <source>
        <dbReference type="ARBA" id="ARBA00012513"/>
    </source>
</evidence>
<dbReference type="SMART" id="SM00220">
    <property type="entry name" value="S_TKc"/>
    <property type="match status" value="1"/>
</dbReference>
<dbReference type="Pfam" id="PF00069">
    <property type="entry name" value="Pkinase"/>
    <property type="match status" value="1"/>
</dbReference>
<evidence type="ECO:0000256" key="6">
    <source>
        <dbReference type="ARBA" id="ARBA00022840"/>
    </source>
</evidence>
<dbReference type="Gene3D" id="1.10.510.10">
    <property type="entry name" value="Transferase(Phosphotransferase) domain 1"/>
    <property type="match status" value="1"/>
</dbReference>
<feature type="region of interest" description="Disordered" evidence="8">
    <location>
        <begin position="250"/>
        <end position="275"/>
    </location>
</feature>
<dbReference type="PROSITE" id="PS00107">
    <property type="entry name" value="PROTEIN_KINASE_ATP"/>
    <property type="match status" value="1"/>
</dbReference>
<feature type="domain" description="Protein kinase" evidence="10">
    <location>
        <begin position="13"/>
        <end position="274"/>
    </location>
</feature>
<evidence type="ECO:0000256" key="2">
    <source>
        <dbReference type="ARBA" id="ARBA00022527"/>
    </source>
</evidence>
<dbReference type="Gene3D" id="3.30.200.20">
    <property type="entry name" value="Phosphorylase Kinase, domain 1"/>
    <property type="match status" value="1"/>
</dbReference>
<evidence type="ECO:0000256" key="4">
    <source>
        <dbReference type="ARBA" id="ARBA00022741"/>
    </source>
</evidence>
<dbReference type="PROSITE" id="PS00108">
    <property type="entry name" value="PROTEIN_KINASE_ST"/>
    <property type="match status" value="1"/>
</dbReference>
<dbReference type="PANTHER" id="PTHR43289:SF6">
    <property type="entry name" value="SERINE_THREONINE-PROTEIN KINASE NEKL-3"/>
    <property type="match status" value="1"/>
</dbReference>
<feature type="transmembrane region" description="Helical" evidence="9">
    <location>
        <begin position="282"/>
        <end position="302"/>
    </location>
</feature>
<keyword evidence="12" id="KW-1185">Reference proteome</keyword>